<evidence type="ECO:0000259" key="8">
    <source>
        <dbReference type="Pfam" id="PF04234"/>
    </source>
</evidence>
<feature type="signal peptide" evidence="7">
    <location>
        <begin position="1"/>
        <end position="18"/>
    </location>
</feature>
<dbReference type="GO" id="GO:0030313">
    <property type="term" value="C:cell envelope"/>
    <property type="evidence" value="ECO:0007669"/>
    <property type="project" value="UniProtKB-SubCell"/>
</dbReference>
<dbReference type="SUPFAM" id="SSF81296">
    <property type="entry name" value="E set domains"/>
    <property type="match status" value="1"/>
</dbReference>
<keyword evidence="10" id="KW-1185">Reference proteome</keyword>
<evidence type="ECO:0000256" key="2">
    <source>
        <dbReference type="ARBA" id="ARBA00022723"/>
    </source>
</evidence>
<feature type="chain" id="PRO_5031191766" evidence="7">
    <location>
        <begin position="19"/>
        <end position="183"/>
    </location>
</feature>
<keyword evidence="4" id="KW-0186">Copper</keyword>
<evidence type="ECO:0000313" key="9">
    <source>
        <dbReference type="EMBL" id="NUW34684.1"/>
    </source>
</evidence>
<dbReference type="RefSeq" id="WP_175592108.1">
    <property type="nucleotide sequence ID" value="NZ_JABWGN010000009.1"/>
</dbReference>
<dbReference type="PANTHER" id="PTHR34820">
    <property type="entry name" value="INNER MEMBRANE PROTEIN YEBZ"/>
    <property type="match status" value="1"/>
</dbReference>
<keyword evidence="2" id="KW-0479">Metal-binding</keyword>
<evidence type="ECO:0000256" key="6">
    <source>
        <dbReference type="SAM" id="Phobius"/>
    </source>
</evidence>
<dbReference type="Gene3D" id="2.60.40.1220">
    <property type="match status" value="1"/>
</dbReference>
<accession>A0A7Y6M5V0</accession>
<keyword evidence="6" id="KW-0812">Transmembrane</keyword>
<feature type="transmembrane region" description="Helical" evidence="6">
    <location>
        <begin position="160"/>
        <end position="178"/>
    </location>
</feature>
<dbReference type="InterPro" id="IPR014755">
    <property type="entry name" value="Cu-Rt/internalin_Ig-like"/>
</dbReference>
<dbReference type="GO" id="GO:0042597">
    <property type="term" value="C:periplasmic space"/>
    <property type="evidence" value="ECO:0007669"/>
    <property type="project" value="InterPro"/>
</dbReference>
<keyword evidence="6" id="KW-1133">Transmembrane helix</keyword>
<evidence type="ECO:0000256" key="4">
    <source>
        <dbReference type="ARBA" id="ARBA00023008"/>
    </source>
</evidence>
<sequence length="183" mass="18658">MTLACGAWILCTASPSLAHDSLKSSSPAKNAQVASVKEIELEYSARVRFPAVVLHDAAGRQVTVGTPRTAGPKVFADVPQPLEPGSYVIGWRVVSSDGHPIEGEIPFTVTGGGASTPARASTEAPASPSSPASTPAPARSPASGAAARSGAERESGGAPGWLWGAVVLLVLVGAGVWLRSRRR</sequence>
<feature type="domain" description="CopC" evidence="8">
    <location>
        <begin position="19"/>
        <end position="109"/>
    </location>
</feature>
<evidence type="ECO:0000256" key="7">
    <source>
        <dbReference type="SAM" id="SignalP"/>
    </source>
</evidence>
<dbReference type="GO" id="GO:0005886">
    <property type="term" value="C:plasma membrane"/>
    <property type="evidence" value="ECO:0007669"/>
    <property type="project" value="TreeGrafter"/>
</dbReference>
<dbReference type="InterPro" id="IPR014756">
    <property type="entry name" value="Ig_E-set"/>
</dbReference>
<gene>
    <name evidence="9" type="ORF">HTZ77_25090</name>
</gene>
<dbReference type="GO" id="GO:0006825">
    <property type="term" value="P:copper ion transport"/>
    <property type="evidence" value="ECO:0007669"/>
    <property type="project" value="InterPro"/>
</dbReference>
<comment type="caution">
    <text evidence="9">The sequence shown here is derived from an EMBL/GenBank/DDBJ whole genome shotgun (WGS) entry which is preliminary data.</text>
</comment>
<feature type="compositionally biased region" description="Low complexity" evidence="5">
    <location>
        <begin position="115"/>
        <end position="149"/>
    </location>
</feature>
<dbReference type="Pfam" id="PF04234">
    <property type="entry name" value="CopC"/>
    <property type="match status" value="1"/>
</dbReference>
<keyword evidence="6" id="KW-0472">Membrane</keyword>
<evidence type="ECO:0000313" key="10">
    <source>
        <dbReference type="Proteomes" id="UP000586042"/>
    </source>
</evidence>
<dbReference type="EMBL" id="JABWGN010000009">
    <property type="protein sequence ID" value="NUW34684.1"/>
    <property type="molecule type" value="Genomic_DNA"/>
</dbReference>
<dbReference type="InterPro" id="IPR007348">
    <property type="entry name" value="CopC_dom"/>
</dbReference>
<comment type="subcellular location">
    <subcellularLocation>
        <location evidence="1">Cell envelope</location>
    </subcellularLocation>
</comment>
<evidence type="ECO:0000256" key="1">
    <source>
        <dbReference type="ARBA" id="ARBA00004196"/>
    </source>
</evidence>
<keyword evidence="3 7" id="KW-0732">Signal</keyword>
<organism evidence="9 10">
    <name type="scientific">Nonomuraea montanisoli</name>
    <dbReference type="NCBI Taxonomy" id="2741721"/>
    <lineage>
        <taxon>Bacteria</taxon>
        <taxon>Bacillati</taxon>
        <taxon>Actinomycetota</taxon>
        <taxon>Actinomycetes</taxon>
        <taxon>Streptosporangiales</taxon>
        <taxon>Streptosporangiaceae</taxon>
        <taxon>Nonomuraea</taxon>
    </lineage>
</organism>
<dbReference type="PANTHER" id="PTHR34820:SF4">
    <property type="entry name" value="INNER MEMBRANE PROTEIN YEBZ"/>
    <property type="match status" value="1"/>
</dbReference>
<dbReference type="AlphaFoldDB" id="A0A7Y6M5V0"/>
<proteinExistence type="predicted"/>
<feature type="region of interest" description="Disordered" evidence="5">
    <location>
        <begin position="102"/>
        <end position="155"/>
    </location>
</feature>
<reference evidence="9 10" key="1">
    <citation type="submission" date="2020-06" db="EMBL/GenBank/DDBJ databases">
        <title>Nonomuraea sp. SMC257, a novel actinomycete isolated from soil.</title>
        <authorList>
            <person name="Chanama M."/>
        </authorList>
    </citation>
    <scope>NUCLEOTIDE SEQUENCE [LARGE SCALE GENOMIC DNA]</scope>
    <source>
        <strain evidence="9 10">SMC257</strain>
    </source>
</reference>
<dbReference type="GO" id="GO:0046688">
    <property type="term" value="P:response to copper ion"/>
    <property type="evidence" value="ECO:0007669"/>
    <property type="project" value="InterPro"/>
</dbReference>
<protein>
    <submittedName>
        <fullName evidence="9">Copper resistance protein CopC</fullName>
    </submittedName>
</protein>
<dbReference type="Proteomes" id="UP000586042">
    <property type="component" value="Unassembled WGS sequence"/>
</dbReference>
<evidence type="ECO:0000256" key="5">
    <source>
        <dbReference type="SAM" id="MobiDB-lite"/>
    </source>
</evidence>
<dbReference type="GO" id="GO:0005507">
    <property type="term" value="F:copper ion binding"/>
    <property type="evidence" value="ECO:0007669"/>
    <property type="project" value="InterPro"/>
</dbReference>
<name>A0A7Y6M5V0_9ACTN</name>
<dbReference type="InterPro" id="IPR032694">
    <property type="entry name" value="CopC/D"/>
</dbReference>
<evidence type="ECO:0000256" key="3">
    <source>
        <dbReference type="ARBA" id="ARBA00022729"/>
    </source>
</evidence>